<evidence type="ECO:0000256" key="8">
    <source>
        <dbReference type="ARBA" id="ARBA00038436"/>
    </source>
</evidence>
<keyword evidence="5 9" id="KW-0812">Transmembrane</keyword>
<protein>
    <recommendedName>
        <fullName evidence="9">TRAP transporter small permease protein</fullName>
    </recommendedName>
</protein>
<comment type="caution">
    <text evidence="11">The sequence shown here is derived from an EMBL/GenBank/DDBJ whole genome shotgun (WGS) entry which is preliminary data.</text>
</comment>
<feature type="transmembrane region" description="Helical" evidence="9">
    <location>
        <begin position="89"/>
        <end position="114"/>
    </location>
</feature>
<feature type="transmembrane region" description="Helical" evidence="9">
    <location>
        <begin position="50"/>
        <end position="68"/>
    </location>
</feature>
<feature type="transmembrane region" description="Helical" evidence="9">
    <location>
        <begin position="12"/>
        <end position="38"/>
    </location>
</feature>
<evidence type="ECO:0000256" key="4">
    <source>
        <dbReference type="ARBA" id="ARBA00022519"/>
    </source>
</evidence>
<keyword evidence="6 9" id="KW-1133">Transmembrane helix</keyword>
<keyword evidence="3" id="KW-1003">Cell membrane</keyword>
<dbReference type="Pfam" id="PF04290">
    <property type="entry name" value="DctQ"/>
    <property type="match status" value="1"/>
</dbReference>
<evidence type="ECO:0000259" key="10">
    <source>
        <dbReference type="Pfam" id="PF04290"/>
    </source>
</evidence>
<name>A0ABV7L232_9PROT</name>
<evidence type="ECO:0000256" key="9">
    <source>
        <dbReference type="RuleBase" id="RU369079"/>
    </source>
</evidence>
<evidence type="ECO:0000256" key="3">
    <source>
        <dbReference type="ARBA" id="ARBA00022475"/>
    </source>
</evidence>
<evidence type="ECO:0000313" key="11">
    <source>
        <dbReference type="EMBL" id="MFC3228347.1"/>
    </source>
</evidence>
<keyword evidence="7 9" id="KW-0472">Membrane</keyword>
<evidence type="ECO:0000256" key="1">
    <source>
        <dbReference type="ARBA" id="ARBA00004429"/>
    </source>
</evidence>
<evidence type="ECO:0000256" key="7">
    <source>
        <dbReference type="ARBA" id="ARBA00023136"/>
    </source>
</evidence>
<gene>
    <name evidence="11" type="ORF">ACFOGJ_13980</name>
</gene>
<comment type="subunit">
    <text evidence="9">The complex comprises the extracytoplasmic solute receptor protein and the two transmembrane proteins.</text>
</comment>
<evidence type="ECO:0000256" key="2">
    <source>
        <dbReference type="ARBA" id="ARBA00022448"/>
    </source>
</evidence>
<keyword evidence="2 9" id="KW-0813">Transport</keyword>
<dbReference type="PANTHER" id="PTHR35011:SF2">
    <property type="entry name" value="2,3-DIKETO-L-GULONATE TRAP TRANSPORTER SMALL PERMEASE PROTEIN YIAM"/>
    <property type="match status" value="1"/>
</dbReference>
<dbReference type="EMBL" id="JBHRTR010000028">
    <property type="protein sequence ID" value="MFC3228347.1"/>
    <property type="molecule type" value="Genomic_DNA"/>
</dbReference>
<proteinExistence type="inferred from homology"/>
<dbReference type="InterPro" id="IPR055348">
    <property type="entry name" value="DctQ"/>
</dbReference>
<sequence length="167" mass="17613">MTSLGRAQAWLIGALAWVSGAIVAITCLLVIVDVAAYAAGAGSIGWTADVAAYGLLYATMFAAPWLVREKGHVTLESFRRMLPPGPQRALEVLVCLLSLLACLALSWGGIALIVDSIDRGAIDFRVLAIPRWLLYLPLPVGFLLMAVEFGRVLAGRGSLYGGGSEGI</sequence>
<keyword evidence="12" id="KW-1185">Reference proteome</keyword>
<dbReference type="Proteomes" id="UP001595528">
    <property type="component" value="Unassembled WGS sequence"/>
</dbReference>
<evidence type="ECO:0000256" key="5">
    <source>
        <dbReference type="ARBA" id="ARBA00022692"/>
    </source>
</evidence>
<evidence type="ECO:0000256" key="6">
    <source>
        <dbReference type="ARBA" id="ARBA00022989"/>
    </source>
</evidence>
<dbReference type="PANTHER" id="PTHR35011">
    <property type="entry name" value="2,3-DIKETO-L-GULONATE TRAP TRANSPORTER SMALL PERMEASE PROTEIN YIAM"/>
    <property type="match status" value="1"/>
</dbReference>
<organism evidence="11 12">
    <name type="scientific">Marinibaculum pumilum</name>
    <dbReference type="NCBI Taxonomy" id="1766165"/>
    <lineage>
        <taxon>Bacteria</taxon>
        <taxon>Pseudomonadati</taxon>
        <taxon>Pseudomonadota</taxon>
        <taxon>Alphaproteobacteria</taxon>
        <taxon>Rhodospirillales</taxon>
        <taxon>Rhodospirillaceae</taxon>
        <taxon>Marinibaculum</taxon>
    </lineage>
</organism>
<comment type="function">
    <text evidence="9">Part of the tripartite ATP-independent periplasmic (TRAP) transport system.</text>
</comment>
<comment type="subcellular location">
    <subcellularLocation>
        <location evidence="1 9">Cell inner membrane</location>
        <topology evidence="1 9">Multi-pass membrane protein</topology>
    </subcellularLocation>
</comment>
<comment type="similarity">
    <text evidence="8 9">Belongs to the TRAP transporter small permease family.</text>
</comment>
<accession>A0ABV7L232</accession>
<reference evidence="12" key="1">
    <citation type="journal article" date="2019" name="Int. J. Syst. Evol. Microbiol.">
        <title>The Global Catalogue of Microorganisms (GCM) 10K type strain sequencing project: providing services to taxonomists for standard genome sequencing and annotation.</title>
        <authorList>
            <consortium name="The Broad Institute Genomics Platform"/>
            <consortium name="The Broad Institute Genome Sequencing Center for Infectious Disease"/>
            <person name="Wu L."/>
            <person name="Ma J."/>
        </authorList>
    </citation>
    <scope>NUCLEOTIDE SEQUENCE [LARGE SCALE GENOMIC DNA]</scope>
    <source>
        <strain evidence="12">KCTC 42964</strain>
    </source>
</reference>
<evidence type="ECO:0000313" key="12">
    <source>
        <dbReference type="Proteomes" id="UP001595528"/>
    </source>
</evidence>
<dbReference type="RefSeq" id="WP_379901372.1">
    <property type="nucleotide sequence ID" value="NZ_JBHRTR010000028.1"/>
</dbReference>
<feature type="domain" description="Tripartite ATP-independent periplasmic transporters DctQ component" evidence="10">
    <location>
        <begin position="27"/>
        <end position="148"/>
    </location>
</feature>
<dbReference type="InterPro" id="IPR007387">
    <property type="entry name" value="TRAP_DctQ"/>
</dbReference>
<keyword evidence="4 9" id="KW-0997">Cell inner membrane</keyword>
<feature type="transmembrane region" description="Helical" evidence="9">
    <location>
        <begin position="134"/>
        <end position="154"/>
    </location>
</feature>